<dbReference type="Proteomes" id="UP001580407">
    <property type="component" value="Unassembled WGS sequence"/>
</dbReference>
<sequence>MAKLFAYFMEHPIIFIGYSLSDKNIKSILYNVKQSIDTKSEPMIDKVR</sequence>
<name>A0ABV5BFM0_9BACL</name>
<protein>
    <submittedName>
        <fullName evidence="1">SIR2 family protein</fullName>
    </submittedName>
</protein>
<reference evidence="1 2" key="1">
    <citation type="submission" date="2024-09" db="EMBL/GenBank/DDBJ databases">
        <authorList>
            <person name="Ruan L."/>
        </authorList>
    </citation>
    <scope>NUCLEOTIDE SEQUENCE [LARGE SCALE GENOMIC DNA]</scope>
    <source>
        <strain evidence="1 2">D33</strain>
    </source>
</reference>
<keyword evidence="2" id="KW-1185">Reference proteome</keyword>
<organism evidence="1 2">
    <name type="scientific">Paenibacillus terreus</name>
    <dbReference type="NCBI Taxonomy" id="1387834"/>
    <lineage>
        <taxon>Bacteria</taxon>
        <taxon>Bacillati</taxon>
        <taxon>Bacillota</taxon>
        <taxon>Bacilli</taxon>
        <taxon>Bacillales</taxon>
        <taxon>Paenibacillaceae</taxon>
        <taxon>Paenibacillus</taxon>
    </lineage>
</organism>
<proteinExistence type="predicted"/>
<dbReference type="RefSeq" id="WP_375527944.1">
    <property type="nucleotide sequence ID" value="NZ_JBHILM010000037.1"/>
</dbReference>
<evidence type="ECO:0000313" key="2">
    <source>
        <dbReference type="Proteomes" id="UP001580407"/>
    </source>
</evidence>
<dbReference type="EMBL" id="JBHILM010000037">
    <property type="protein sequence ID" value="MFB5684184.1"/>
    <property type="molecule type" value="Genomic_DNA"/>
</dbReference>
<dbReference type="Pfam" id="PF13289">
    <property type="entry name" value="SIR2_2"/>
    <property type="match status" value="1"/>
</dbReference>
<accession>A0ABV5BFM0</accession>
<evidence type="ECO:0000313" key="1">
    <source>
        <dbReference type="EMBL" id="MFB5684184.1"/>
    </source>
</evidence>
<gene>
    <name evidence="1" type="ORF">ACE3NQ_25115</name>
</gene>
<comment type="caution">
    <text evidence="1">The sequence shown here is derived from an EMBL/GenBank/DDBJ whole genome shotgun (WGS) entry which is preliminary data.</text>
</comment>